<dbReference type="SUPFAM" id="SSF47413">
    <property type="entry name" value="lambda repressor-like DNA-binding domains"/>
    <property type="match status" value="1"/>
</dbReference>
<evidence type="ECO:0000256" key="2">
    <source>
        <dbReference type="SAM" id="Phobius"/>
    </source>
</evidence>
<feature type="transmembrane region" description="Helical" evidence="2">
    <location>
        <begin position="304"/>
        <end position="324"/>
    </location>
</feature>
<evidence type="ECO:0000256" key="1">
    <source>
        <dbReference type="ARBA" id="ARBA00023125"/>
    </source>
</evidence>
<keyword evidence="5" id="KW-1185">Reference proteome</keyword>
<feature type="transmembrane region" description="Helical" evidence="2">
    <location>
        <begin position="103"/>
        <end position="123"/>
    </location>
</feature>
<feature type="domain" description="HTH cro/C1-type" evidence="3">
    <location>
        <begin position="7"/>
        <end position="61"/>
    </location>
</feature>
<keyword evidence="2" id="KW-0812">Transmembrane</keyword>
<dbReference type="InterPro" id="IPR010982">
    <property type="entry name" value="Lambda_DNA-bd_dom_sf"/>
</dbReference>
<proteinExistence type="predicted"/>
<keyword evidence="2" id="KW-0472">Membrane</keyword>
<name>A0ABT7UAA9_9FIRM</name>
<dbReference type="Pfam" id="PF01381">
    <property type="entry name" value="HTH_3"/>
    <property type="match status" value="1"/>
</dbReference>
<dbReference type="InterPro" id="IPR001387">
    <property type="entry name" value="Cro/C1-type_HTH"/>
</dbReference>
<protein>
    <submittedName>
        <fullName evidence="4">Helix-turn-helix transcriptional regulator</fullName>
    </submittedName>
</protein>
<dbReference type="CDD" id="cd00093">
    <property type="entry name" value="HTH_XRE"/>
    <property type="match status" value="1"/>
</dbReference>
<evidence type="ECO:0000259" key="3">
    <source>
        <dbReference type="PROSITE" id="PS50943"/>
    </source>
</evidence>
<sequence>MMFADKLIRLRKKAGWSQEELAARLHVSRQAVSKWEGAQSVPDLEKIVRLSELFGVSTDYLLKDEVGAEAFLAGEDGSTGRRSVSMEEANAFLEVKEQTADRIAGGVFLCIVSPIALMLLGAMSESGAYGISETAAGMIGLIVLLVLVAVAVASFIFCGSRSEPYEYLEKEVFETESGVERMVRERKAQYRRTYTRNVVTGVCLCILAMVPFFAGAIVHEEEDVWMVALFCLAIVIVAVGVVLLVRVGIRWESFQKLLQEGDYTREKKEKDAKVHLATLIYWSVVTALYLVISLPSRDWQRTWIVWVIAAVLYPVLLAVLRLFADKNEK</sequence>
<evidence type="ECO:0000313" key="4">
    <source>
        <dbReference type="EMBL" id="MDM8156576.1"/>
    </source>
</evidence>
<dbReference type="PROSITE" id="PS50943">
    <property type="entry name" value="HTH_CROC1"/>
    <property type="match status" value="1"/>
</dbReference>
<dbReference type="SMART" id="SM00530">
    <property type="entry name" value="HTH_XRE"/>
    <property type="match status" value="1"/>
</dbReference>
<comment type="caution">
    <text evidence="4">The sequence shown here is derived from an EMBL/GenBank/DDBJ whole genome shotgun (WGS) entry which is preliminary data.</text>
</comment>
<dbReference type="PANTHER" id="PTHR46558">
    <property type="entry name" value="TRACRIPTIONAL REGULATORY PROTEIN-RELATED-RELATED"/>
    <property type="match status" value="1"/>
</dbReference>
<keyword evidence="2" id="KW-1133">Transmembrane helix</keyword>
<keyword evidence="1" id="KW-0238">DNA-binding</keyword>
<evidence type="ECO:0000313" key="5">
    <source>
        <dbReference type="Proteomes" id="UP001529340"/>
    </source>
</evidence>
<reference evidence="4 5" key="3">
    <citation type="submission" date="2023-06" db="EMBL/GenBank/DDBJ databases">
        <authorList>
            <person name="Zeman M."/>
            <person name="Kubasova T."/>
            <person name="Jahodarova E."/>
            <person name="Nykrynova M."/>
            <person name="Rychlik I."/>
        </authorList>
    </citation>
    <scope>NUCLEOTIDE SEQUENCE [LARGE SCALE GENOMIC DNA]</scope>
    <source>
        <strain evidence="4 5">ET39</strain>
    </source>
</reference>
<feature type="transmembrane region" description="Helical" evidence="2">
    <location>
        <begin position="194"/>
        <end position="218"/>
    </location>
</feature>
<feature type="transmembrane region" description="Helical" evidence="2">
    <location>
        <begin position="135"/>
        <end position="158"/>
    </location>
</feature>
<dbReference type="EMBL" id="JAUDCG010000008">
    <property type="protein sequence ID" value="MDM8156576.1"/>
    <property type="molecule type" value="Genomic_DNA"/>
</dbReference>
<dbReference type="RefSeq" id="WP_289607045.1">
    <property type="nucleotide sequence ID" value="NZ_JAUDCG010000008.1"/>
</dbReference>
<reference evidence="5" key="1">
    <citation type="submission" date="2023-06" db="EMBL/GenBank/DDBJ databases">
        <title>Identification and characterization of horizontal gene transfer across gut microbiota members of farm animals based on homology search.</title>
        <authorList>
            <person name="Zeman M."/>
            <person name="Kubasova T."/>
            <person name="Jahodarova E."/>
            <person name="Nykrynova M."/>
            <person name="Rychlik I."/>
        </authorList>
    </citation>
    <scope>NUCLEOTIDE SEQUENCE [LARGE SCALE GENOMIC DNA]</scope>
    <source>
        <strain evidence="5">ET39</strain>
    </source>
</reference>
<reference evidence="4 5" key="2">
    <citation type="submission" date="2023-06" db="EMBL/GenBank/DDBJ databases">
        <title>Identification and characterization of horizontal gene transfer across gut microbiota members of farm animals based on homology search.</title>
        <authorList>
            <person name="Schwarzerova J."/>
            <person name="Nykrynova M."/>
            <person name="Jureckova K."/>
            <person name="Cejkova D."/>
            <person name="Rychlik I."/>
        </authorList>
    </citation>
    <scope>NUCLEOTIDE SEQUENCE [LARGE SCALE GENOMIC DNA]</scope>
    <source>
        <strain evidence="4 5">ET39</strain>
    </source>
</reference>
<gene>
    <name evidence="4" type="ORF">QUV96_02860</name>
</gene>
<feature type="transmembrane region" description="Helical" evidence="2">
    <location>
        <begin position="224"/>
        <end position="249"/>
    </location>
</feature>
<dbReference type="Proteomes" id="UP001529340">
    <property type="component" value="Unassembled WGS sequence"/>
</dbReference>
<organism evidence="4 5">
    <name type="scientific">Amedibacillus dolichus</name>
    <dbReference type="NCBI Taxonomy" id="31971"/>
    <lineage>
        <taxon>Bacteria</taxon>
        <taxon>Bacillati</taxon>
        <taxon>Bacillota</taxon>
        <taxon>Erysipelotrichia</taxon>
        <taxon>Erysipelotrichales</taxon>
        <taxon>Erysipelotrichaceae</taxon>
        <taxon>Amedibacillus</taxon>
    </lineage>
</organism>
<dbReference type="Gene3D" id="1.10.260.40">
    <property type="entry name" value="lambda repressor-like DNA-binding domains"/>
    <property type="match status" value="1"/>
</dbReference>
<accession>A0ABT7UAA9</accession>
<dbReference type="PANTHER" id="PTHR46558:SF13">
    <property type="entry name" value="HTH-TYPE TRANSCRIPTIONAL REGULATOR IMMR"/>
    <property type="match status" value="1"/>
</dbReference>
<feature type="transmembrane region" description="Helical" evidence="2">
    <location>
        <begin position="274"/>
        <end position="292"/>
    </location>
</feature>